<gene>
    <name evidence="1" type="ORF">K488DRAFT_74552</name>
</gene>
<evidence type="ECO:0000313" key="1">
    <source>
        <dbReference type="EMBL" id="KAI0027426.1"/>
    </source>
</evidence>
<dbReference type="Proteomes" id="UP000814128">
    <property type="component" value="Unassembled WGS sequence"/>
</dbReference>
<organism evidence="1 2">
    <name type="scientific">Vararia minispora EC-137</name>
    <dbReference type="NCBI Taxonomy" id="1314806"/>
    <lineage>
        <taxon>Eukaryota</taxon>
        <taxon>Fungi</taxon>
        <taxon>Dikarya</taxon>
        <taxon>Basidiomycota</taxon>
        <taxon>Agaricomycotina</taxon>
        <taxon>Agaricomycetes</taxon>
        <taxon>Russulales</taxon>
        <taxon>Lachnocladiaceae</taxon>
        <taxon>Vararia</taxon>
    </lineage>
</organism>
<name>A0ACB8Q899_9AGAM</name>
<accession>A0ACB8Q899</accession>
<reference evidence="1" key="2">
    <citation type="journal article" date="2022" name="New Phytol.">
        <title>Evolutionary transition to the ectomycorrhizal habit in the genomes of a hyperdiverse lineage of mushroom-forming fungi.</title>
        <authorList>
            <person name="Looney B."/>
            <person name="Miyauchi S."/>
            <person name="Morin E."/>
            <person name="Drula E."/>
            <person name="Courty P.E."/>
            <person name="Kohler A."/>
            <person name="Kuo A."/>
            <person name="LaButti K."/>
            <person name="Pangilinan J."/>
            <person name="Lipzen A."/>
            <person name="Riley R."/>
            <person name="Andreopoulos W."/>
            <person name="He G."/>
            <person name="Johnson J."/>
            <person name="Nolan M."/>
            <person name="Tritt A."/>
            <person name="Barry K.W."/>
            <person name="Grigoriev I.V."/>
            <person name="Nagy L.G."/>
            <person name="Hibbett D."/>
            <person name="Henrissat B."/>
            <person name="Matheny P.B."/>
            <person name="Labbe J."/>
            <person name="Martin F.M."/>
        </authorList>
    </citation>
    <scope>NUCLEOTIDE SEQUENCE</scope>
    <source>
        <strain evidence="1">EC-137</strain>
    </source>
</reference>
<keyword evidence="2" id="KW-1185">Reference proteome</keyword>
<reference evidence="1" key="1">
    <citation type="submission" date="2021-02" db="EMBL/GenBank/DDBJ databases">
        <authorList>
            <consortium name="DOE Joint Genome Institute"/>
            <person name="Ahrendt S."/>
            <person name="Looney B.P."/>
            <person name="Miyauchi S."/>
            <person name="Morin E."/>
            <person name="Drula E."/>
            <person name="Courty P.E."/>
            <person name="Chicoki N."/>
            <person name="Fauchery L."/>
            <person name="Kohler A."/>
            <person name="Kuo A."/>
            <person name="Labutti K."/>
            <person name="Pangilinan J."/>
            <person name="Lipzen A."/>
            <person name="Riley R."/>
            <person name="Andreopoulos W."/>
            <person name="He G."/>
            <person name="Johnson J."/>
            <person name="Barry K.W."/>
            <person name="Grigoriev I.V."/>
            <person name="Nagy L."/>
            <person name="Hibbett D."/>
            <person name="Henrissat B."/>
            <person name="Matheny P.B."/>
            <person name="Labbe J."/>
            <person name="Martin F."/>
        </authorList>
    </citation>
    <scope>NUCLEOTIDE SEQUENCE</scope>
    <source>
        <strain evidence="1">EC-137</strain>
    </source>
</reference>
<evidence type="ECO:0000313" key="2">
    <source>
        <dbReference type="Proteomes" id="UP000814128"/>
    </source>
</evidence>
<comment type="caution">
    <text evidence="1">The sequence shown here is derived from an EMBL/GenBank/DDBJ whole genome shotgun (WGS) entry which is preliminary data.</text>
</comment>
<proteinExistence type="predicted"/>
<protein>
    <submittedName>
        <fullName evidence="1">Uncharacterized protein</fullName>
    </submittedName>
</protein>
<dbReference type="EMBL" id="MU273907">
    <property type="protein sequence ID" value="KAI0027426.1"/>
    <property type="molecule type" value="Genomic_DNA"/>
</dbReference>
<sequence length="202" mass="21382">MISGIPNLSDLGTSGNGEGSLDVASATSALSVLDAASLHPCEQRTRIQHKRHYAYESTLTLHLSTIQSIGGANRISSLTAAITGGVGPQRLGTATNDTTIGTGDDNVSSVQPRTPSIRRSLGVTIIESFLQQAPATEGIQREKPMYSTGTVSVPWIVVLLSKTLDVAKRQKINSCLHHSTSLELGIRQNTASRPQTNPSSRP</sequence>